<organism evidence="4 5">
    <name type="scientific">Collybiopsis luxurians FD-317 M1</name>
    <dbReference type="NCBI Taxonomy" id="944289"/>
    <lineage>
        <taxon>Eukaryota</taxon>
        <taxon>Fungi</taxon>
        <taxon>Dikarya</taxon>
        <taxon>Basidiomycota</taxon>
        <taxon>Agaricomycotina</taxon>
        <taxon>Agaricomycetes</taxon>
        <taxon>Agaricomycetidae</taxon>
        <taxon>Agaricales</taxon>
        <taxon>Marasmiineae</taxon>
        <taxon>Omphalotaceae</taxon>
        <taxon>Collybiopsis</taxon>
        <taxon>Collybiopsis luxurians</taxon>
    </lineage>
</organism>
<sequence>MSLFLSRPAVLLLATVFVALPFEYAGLCPLAAHAHAEEVAASNSNNSPGESGSTNLGRIVGSDDSGVCYQGSFIGPPTPCPKYGAHPHIPVPAIVGIVVAVVLDADFSFLFFLLLAFSFLLALLFGFLFWRNRVRNVTDDSASSLFDFVPATRPWKLNTNNIGNVNLKLGKKLASSGSGSSSSSSDGSSRRHPSQRRSSLSLPLSWARSRGSSTSSSSPPLHTSLSPSTAVRIRPMVPPGQVGSPQSQSVVLFFNEEGKDLEEVSSDVGHSKRREFDVPGSTAVGDEGSVEALA</sequence>
<evidence type="ECO:0000313" key="5">
    <source>
        <dbReference type="Proteomes" id="UP000053593"/>
    </source>
</evidence>
<accession>A0A0D0BL48</accession>
<keyword evidence="2" id="KW-0472">Membrane</keyword>
<evidence type="ECO:0000256" key="3">
    <source>
        <dbReference type="SAM" id="SignalP"/>
    </source>
</evidence>
<feature type="region of interest" description="Disordered" evidence="1">
    <location>
        <begin position="262"/>
        <end position="294"/>
    </location>
</feature>
<dbReference type="AlphaFoldDB" id="A0A0D0BL48"/>
<dbReference type="EMBL" id="KN834806">
    <property type="protein sequence ID" value="KIK55456.1"/>
    <property type="molecule type" value="Genomic_DNA"/>
</dbReference>
<name>A0A0D0BL48_9AGAR</name>
<dbReference type="OrthoDB" id="2957381at2759"/>
<reference evidence="4 5" key="1">
    <citation type="submission" date="2014-04" db="EMBL/GenBank/DDBJ databases">
        <title>Evolutionary Origins and Diversification of the Mycorrhizal Mutualists.</title>
        <authorList>
            <consortium name="DOE Joint Genome Institute"/>
            <consortium name="Mycorrhizal Genomics Consortium"/>
            <person name="Kohler A."/>
            <person name="Kuo A."/>
            <person name="Nagy L.G."/>
            <person name="Floudas D."/>
            <person name="Copeland A."/>
            <person name="Barry K.W."/>
            <person name="Cichocki N."/>
            <person name="Veneault-Fourrey C."/>
            <person name="LaButti K."/>
            <person name="Lindquist E.A."/>
            <person name="Lipzen A."/>
            <person name="Lundell T."/>
            <person name="Morin E."/>
            <person name="Murat C."/>
            <person name="Riley R."/>
            <person name="Ohm R."/>
            <person name="Sun H."/>
            <person name="Tunlid A."/>
            <person name="Henrissat B."/>
            <person name="Grigoriev I.V."/>
            <person name="Hibbett D.S."/>
            <person name="Martin F."/>
        </authorList>
    </citation>
    <scope>NUCLEOTIDE SEQUENCE [LARGE SCALE GENOMIC DNA]</scope>
    <source>
        <strain evidence="4 5">FD-317 M1</strain>
    </source>
</reference>
<dbReference type="HOGENOM" id="CLU_946831_0_0_1"/>
<dbReference type="Proteomes" id="UP000053593">
    <property type="component" value="Unassembled WGS sequence"/>
</dbReference>
<gene>
    <name evidence="4" type="ORF">GYMLUDRAFT_248703</name>
</gene>
<evidence type="ECO:0000256" key="2">
    <source>
        <dbReference type="SAM" id="Phobius"/>
    </source>
</evidence>
<keyword evidence="3" id="KW-0732">Signal</keyword>
<proteinExistence type="predicted"/>
<feature type="region of interest" description="Disordered" evidence="1">
    <location>
        <begin position="173"/>
        <end position="226"/>
    </location>
</feature>
<feature type="signal peptide" evidence="3">
    <location>
        <begin position="1"/>
        <end position="36"/>
    </location>
</feature>
<feature type="compositionally biased region" description="Low complexity" evidence="1">
    <location>
        <begin position="175"/>
        <end position="187"/>
    </location>
</feature>
<feature type="chain" id="PRO_5002207391" evidence="3">
    <location>
        <begin position="37"/>
        <end position="294"/>
    </location>
</feature>
<evidence type="ECO:0000313" key="4">
    <source>
        <dbReference type="EMBL" id="KIK55456.1"/>
    </source>
</evidence>
<keyword evidence="2" id="KW-1133">Transmembrane helix</keyword>
<keyword evidence="2" id="KW-0812">Transmembrane</keyword>
<feature type="transmembrane region" description="Helical" evidence="2">
    <location>
        <begin position="109"/>
        <end position="130"/>
    </location>
</feature>
<keyword evidence="5" id="KW-1185">Reference proteome</keyword>
<feature type="compositionally biased region" description="Low complexity" evidence="1">
    <location>
        <begin position="196"/>
        <end position="226"/>
    </location>
</feature>
<evidence type="ECO:0000256" key="1">
    <source>
        <dbReference type="SAM" id="MobiDB-lite"/>
    </source>
</evidence>
<protein>
    <submittedName>
        <fullName evidence="4">Uncharacterized protein</fullName>
    </submittedName>
</protein>